<proteinExistence type="predicted"/>
<dbReference type="SUPFAM" id="SSF52540">
    <property type="entry name" value="P-loop containing nucleoside triphosphate hydrolases"/>
    <property type="match status" value="1"/>
</dbReference>
<evidence type="ECO:0000313" key="1">
    <source>
        <dbReference type="EMBL" id="CAE0432448.1"/>
    </source>
</evidence>
<accession>A0A7S3LJL1</accession>
<dbReference type="AlphaFoldDB" id="A0A7S3LJL1"/>
<dbReference type="EMBL" id="HBIN01003989">
    <property type="protein sequence ID" value="CAE0432448.1"/>
    <property type="molecule type" value="Transcribed_RNA"/>
</dbReference>
<dbReference type="InterPro" id="IPR027417">
    <property type="entry name" value="P-loop_NTPase"/>
</dbReference>
<gene>
    <name evidence="1" type="ORF">ASTO00021_LOCUS2774</name>
</gene>
<organism evidence="1">
    <name type="scientific">Aplanochytrium stocchinoi</name>
    <dbReference type="NCBI Taxonomy" id="215587"/>
    <lineage>
        <taxon>Eukaryota</taxon>
        <taxon>Sar</taxon>
        <taxon>Stramenopiles</taxon>
        <taxon>Bigyra</taxon>
        <taxon>Labyrinthulomycetes</taxon>
        <taxon>Thraustochytrida</taxon>
        <taxon>Thraustochytriidae</taxon>
        <taxon>Aplanochytrium</taxon>
    </lineage>
</organism>
<name>A0A7S3LJL1_9STRA</name>
<sequence>MEDKEAPVTFPEPCSERLFDRMSGIHKLVLDPNLDLEQLQSHPDVLIVREWLQDERIGIKRPRFGYNPGTREISISCKLVDVIEAIDTSTLKTLTQPWMIMRCMLGLMPEADTGLIELQSDCYRDLASNLCIEKFAQESGLAMTRIKTNARTKIIRFWFVPLETIKDRLSGYILFRFSRSYVYEDKEELLKTICEYTWTVAKSQHYVLSNKIVEKLGPGLHRYIKGGIKGKSEFFAPLTENLMIYLWGTAGVGKSTFVNVFSKALTTSFRTYLNPSMSADVVKVPLNSMTPEDLNNILKVQGISDWSVERVIEQSLVKGNVVILHLEENPEPHAVQSKMFELVQKMVRGLLSKYQDLGAKVIYVITSNYVPCKVIHDSFNIIELFAPTHEEQRTWAKDMLQQKVQDYMSTKFELNIGAEVYPPYTSDMRPLNNWWLCLGFFASKVLVSSSHQKQRSEDHSNKLCVRIEKIQQQRQKANAENEYLVTCFRNGNAPLEEYTLTSPDSFFFQDKLHSKLDTILHMCFREYVTPAVIIVSNKKEKEKKDAAVVKISTNVKEWAEENEVHLRTTHVTLLSEEDKHLVTGNPSEIRGGLLSYIDDSNNKNSTAKIFDCHHHHCSSGSTHCNQLDKRLIVVYANVSPIGQFMLRELIEQSQYSRSHRLRVSKSRLCFIINPVDNTQLSPQLLSRAHCIL</sequence>
<reference evidence="1" key="1">
    <citation type="submission" date="2021-01" db="EMBL/GenBank/DDBJ databases">
        <authorList>
            <person name="Corre E."/>
            <person name="Pelletier E."/>
            <person name="Niang G."/>
            <person name="Scheremetjew M."/>
            <person name="Finn R."/>
            <person name="Kale V."/>
            <person name="Holt S."/>
            <person name="Cochrane G."/>
            <person name="Meng A."/>
            <person name="Brown T."/>
            <person name="Cohen L."/>
        </authorList>
    </citation>
    <scope>NUCLEOTIDE SEQUENCE</scope>
    <source>
        <strain evidence="1">GSBS06</strain>
    </source>
</reference>
<protein>
    <submittedName>
        <fullName evidence="1">Uncharacterized protein</fullName>
    </submittedName>
</protein>